<evidence type="ECO:0000313" key="1">
    <source>
        <dbReference type="EMBL" id="KAJ7732578.1"/>
    </source>
</evidence>
<accession>A0AAD7MTP8</accession>
<evidence type="ECO:0008006" key="3">
    <source>
        <dbReference type="Google" id="ProtNLM"/>
    </source>
</evidence>
<name>A0AAD7MTP8_9AGAR</name>
<dbReference type="Proteomes" id="UP001215280">
    <property type="component" value="Unassembled WGS sequence"/>
</dbReference>
<organism evidence="1 2">
    <name type="scientific">Mycena maculata</name>
    <dbReference type="NCBI Taxonomy" id="230809"/>
    <lineage>
        <taxon>Eukaryota</taxon>
        <taxon>Fungi</taxon>
        <taxon>Dikarya</taxon>
        <taxon>Basidiomycota</taxon>
        <taxon>Agaricomycotina</taxon>
        <taxon>Agaricomycetes</taxon>
        <taxon>Agaricomycetidae</taxon>
        <taxon>Agaricales</taxon>
        <taxon>Marasmiineae</taxon>
        <taxon>Mycenaceae</taxon>
        <taxon>Mycena</taxon>
    </lineage>
</organism>
<dbReference type="EMBL" id="JARJLG010000174">
    <property type="protein sequence ID" value="KAJ7732578.1"/>
    <property type="molecule type" value="Genomic_DNA"/>
</dbReference>
<dbReference type="AlphaFoldDB" id="A0AAD7MTP8"/>
<gene>
    <name evidence="1" type="ORF">DFH07DRAFT_780876</name>
</gene>
<sequence>MAFTKHEDISPALPNDLLVEIIETPPLVNTDRLALCQVSRQFRGLALPASCRVMALKKYENVTRFSSVVLSNAYLAGCAPLSASAMERSSRSSKLVRYRHFNEEKTMVWPGVGQYSEMHELHKVDGAISAEAQKWRRSAVR</sequence>
<proteinExistence type="predicted"/>
<protein>
    <recommendedName>
        <fullName evidence="3">F-box domain-containing protein</fullName>
    </recommendedName>
</protein>
<evidence type="ECO:0000313" key="2">
    <source>
        <dbReference type="Proteomes" id="UP001215280"/>
    </source>
</evidence>
<reference evidence="1" key="1">
    <citation type="submission" date="2023-03" db="EMBL/GenBank/DDBJ databases">
        <title>Massive genome expansion in bonnet fungi (Mycena s.s.) driven by repeated elements and novel gene families across ecological guilds.</title>
        <authorList>
            <consortium name="Lawrence Berkeley National Laboratory"/>
            <person name="Harder C.B."/>
            <person name="Miyauchi S."/>
            <person name="Viragh M."/>
            <person name="Kuo A."/>
            <person name="Thoen E."/>
            <person name="Andreopoulos B."/>
            <person name="Lu D."/>
            <person name="Skrede I."/>
            <person name="Drula E."/>
            <person name="Henrissat B."/>
            <person name="Morin E."/>
            <person name="Kohler A."/>
            <person name="Barry K."/>
            <person name="LaButti K."/>
            <person name="Morin E."/>
            <person name="Salamov A."/>
            <person name="Lipzen A."/>
            <person name="Mereny Z."/>
            <person name="Hegedus B."/>
            <person name="Baldrian P."/>
            <person name="Stursova M."/>
            <person name="Weitz H."/>
            <person name="Taylor A."/>
            <person name="Grigoriev I.V."/>
            <person name="Nagy L.G."/>
            <person name="Martin F."/>
            <person name="Kauserud H."/>
        </authorList>
    </citation>
    <scope>NUCLEOTIDE SEQUENCE</scope>
    <source>
        <strain evidence="1">CBHHK188m</strain>
    </source>
</reference>
<keyword evidence="2" id="KW-1185">Reference proteome</keyword>
<comment type="caution">
    <text evidence="1">The sequence shown here is derived from an EMBL/GenBank/DDBJ whole genome shotgun (WGS) entry which is preliminary data.</text>
</comment>